<reference evidence="1 2" key="1">
    <citation type="submission" date="2021-06" db="EMBL/GenBank/DDBJ databases">
        <title>Caerostris darwini draft genome.</title>
        <authorList>
            <person name="Kono N."/>
            <person name="Arakawa K."/>
        </authorList>
    </citation>
    <scope>NUCLEOTIDE SEQUENCE [LARGE SCALE GENOMIC DNA]</scope>
</reference>
<organism evidence="1 2">
    <name type="scientific">Caerostris darwini</name>
    <dbReference type="NCBI Taxonomy" id="1538125"/>
    <lineage>
        <taxon>Eukaryota</taxon>
        <taxon>Metazoa</taxon>
        <taxon>Ecdysozoa</taxon>
        <taxon>Arthropoda</taxon>
        <taxon>Chelicerata</taxon>
        <taxon>Arachnida</taxon>
        <taxon>Araneae</taxon>
        <taxon>Araneomorphae</taxon>
        <taxon>Entelegynae</taxon>
        <taxon>Araneoidea</taxon>
        <taxon>Araneidae</taxon>
        <taxon>Caerostris</taxon>
    </lineage>
</organism>
<dbReference type="Proteomes" id="UP001054837">
    <property type="component" value="Unassembled WGS sequence"/>
</dbReference>
<protein>
    <submittedName>
        <fullName evidence="1">Uncharacterized protein</fullName>
    </submittedName>
</protein>
<dbReference type="EMBL" id="BPLQ01006205">
    <property type="protein sequence ID" value="GIY20743.1"/>
    <property type="molecule type" value="Genomic_DNA"/>
</dbReference>
<name>A0AAV4RFJ5_9ARAC</name>
<accession>A0AAV4RFJ5</accession>
<evidence type="ECO:0000313" key="1">
    <source>
        <dbReference type="EMBL" id="GIY20743.1"/>
    </source>
</evidence>
<comment type="caution">
    <text evidence="1">The sequence shown here is derived from an EMBL/GenBank/DDBJ whole genome shotgun (WGS) entry which is preliminary data.</text>
</comment>
<dbReference type="AlphaFoldDB" id="A0AAV4RFJ5"/>
<keyword evidence="2" id="KW-1185">Reference proteome</keyword>
<evidence type="ECO:0000313" key="2">
    <source>
        <dbReference type="Proteomes" id="UP001054837"/>
    </source>
</evidence>
<proteinExistence type="predicted"/>
<gene>
    <name evidence="1" type="primary">AVEN_264127_1</name>
    <name evidence="1" type="ORF">CDAR_100001</name>
</gene>
<sequence length="137" mass="15928">MPRIENYVSPNPFSTPEPHFKPYYTGWLPSFGPQKQFLLPKTYEVATNNIMVPHPIAGGRLNYILEIPVEAIKLKQEEDFYLDHHERYILDLKRRGNTVNGYTGHIPRNLHNIGITFPKAVRKATADFVKIRSKHEM</sequence>